<sequence>MAHFLSQPRIDGPIYLGPGDISFLRAQISEAESQVESLEKGLKRLYEEPKISELELELERRKKEKLVEIASFQNILSPIRRAPQELLSEIFELSCVLEGSWKSELDTVTVHPPFVVMMLIDVPELRHVDIAFDNSTIPEFDPAVYVDLLPRCKVLVHLDICWPDLSGRFPTFLLPTLKSLRVSCHQVDSHGTSLLSCFTSPLLEELTLYHYGQNVHQLFADLVRFQRRSATALSTLTLQYFRARHGQLKPEDWTAALSLSREIKALHLETCSFNVDPLLQALTYTKEHHNLLPKLTKFYIALRFFTRGGRGANSYAPFTMVARRG</sequence>
<dbReference type="Proteomes" id="UP000799118">
    <property type="component" value="Unassembled WGS sequence"/>
</dbReference>
<evidence type="ECO:0000313" key="2">
    <source>
        <dbReference type="EMBL" id="KAE9389037.1"/>
    </source>
</evidence>
<organism evidence="2 3">
    <name type="scientific">Gymnopus androsaceus JB14</name>
    <dbReference type="NCBI Taxonomy" id="1447944"/>
    <lineage>
        <taxon>Eukaryota</taxon>
        <taxon>Fungi</taxon>
        <taxon>Dikarya</taxon>
        <taxon>Basidiomycota</taxon>
        <taxon>Agaricomycotina</taxon>
        <taxon>Agaricomycetes</taxon>
        <taxon>Agaricomycetidae</taxon>
        <taxon>Agaricales</taxon>
        <taxon>Marasmiineae</taxon>
        <taxon>Omphalotaceae</taxon>
        <taxon>Gymnopus</taxon>
    </lineage>
</organism>
<protein>
    <recommendedName>
        <fullName evidence="4">F-box domain-containing protein</fullName>
    </recommendedName>
</protein>
<evidence type="ECO:0000313" key="3">
    <source>
        <dbReference type="Proteomes" id="UP000799118"/>
    </source>
</evidence>
<feature type="coiled-coil region" evidence="1">
    <location>
        <begin position="21"/>
        <end position="48"/>
    </location>
</feature>
<evidence type="ECO:0000256" key="1">
    <source>
        <dbReference type="SAM" id="Coils"/>
    </source>
</evidence>
<evidence type="ECO:0008006" key="4">
    <source>
        <dbReference type="Google" id="ProtNLM"/>
    </source>
</evidence>
<proteinExistence type="predicted"/>
<reference evidence="2" key="1">
    <citation type="journal article" date="2019" name="Environ. Microbiol.">
        <title>Fungal ecological strategies reflected in gene transcription - a case study of two litter decomposers.</title>
        <authorList>
            <person name="Barbi F."/>
            <person name="Kohler A."/>
            <person name="Barry K."/>
            <person name="Baskaran P."/>
            <person name="Daum C."/>
            <person name="Fauchery L."/>
            <person name="Ihrmark K."/>
            <person name="Kuo A."/>
            <person name="LaButti K."/>
            <person name="Lipzen A."/>
            <person name="Morin E."/>
            <person name="Grigoriev I.V."/>
            <person name="Henrissat B."/>
            <person name="Lindahl B."/>
            <person name="Martin F."/>
        </authorList>
    </citation>
    <scope>NUCLEOTIDE SEQUENCE</scope>
    <source>
        <strain evidence="2">JB14</strain>
    </source>
</reference>
<keyword evidence="1" id="KW-0175">Coiled coil</keyword>
<dbReference type="SUPFAM" id="SSF52047">
    <property type="entry name" value="RNI-like"/>
    <property type="match status" value="1"/>
</dbReference>
<name>A0A6A4GVE3_9AGAR</name>
<dbReference type="EMBL" id="ML769714">
    <property type="protein sequence ID" value="KAE9389037.1"/>
    <property type="molecule type" value="Genomic_DNA"/>
</dbReference>
<dbReference type="AlphaFoldDB" id="A0A6A4GVE3"/>
<dbReference type="Gene3D" id="3.80.10.10">
    <property type="entry name" value="Ribonuclease Inhibitor"/>
    <property type="match status" value="1"/>
</dbReference>
<keyword evidence="3" id="KW-1185">Reference proteome</keyword>
<dbReference type="InterPro" id="IPR032675">
    <property type="entry name" value="LRR_dom_sf"/>
</dbReference>
<accession>A0A6A4GVE3</accession>
<gene>
    <name evidence="2" type="ORF">BT96DRAFT_1025197</name>
</gene>